<dbReference type="PANTHER" id="PTHR43126">
    <property type="entry name" value="D-ALANYL-D-ALANINE DIPEPTIDASE"/>
    <property type="match status" value="1"/>
</dbReference>
<dbReference type="EC" id="3.4.13.22" evidence="9 10"/>
<keyword evidence="13" id="KW-1185">Reference proteome</keyword>
<evidence type="ECO:0000256" key="9">
    <source>
        <dbReference type="HAMAP-Rule" id="MF_01924"/>
    </source>
</evidence>
<proteinExistence type="inferred from homology"/>
<dbReference type="Pfam" id="PF01427">
    <property type="entry name" value="Peptidase_M15"/>
    <property type="match status" value="1"/>
</dbReference>
<evidence type="ECO:0000256" key="8">
    <source>
        <dbReference type="ARBA" id="ARBA00023316"/>
    </source>
</evidence>
<organism evidence="12 13">
    <name type="scientific">Winogradskyella litorisediminis</name>
    <dbReference type="NCBI Taxonomy" id="1156618"/>
    <lineage>
        <taxon>Bacteria</taxon>
        <taxon>Pseudomonadati</taxon>
        <taxon>Bacteroidota</taxon>
        <taxon>Flavobacteriia</taxon>
        <taxon>Flavobacteriales</taxon>
        <taxon>Flavobacteriaceae</taxon>
        <taxon>Winogradskyella</taxon>
    </lineage>
</organism>
<keyword evidence="4 9" id="KW-0378">Hydrolase</keyword>
<feature type="chain" id="PRO_5047344200" description="D-alanyl-D-alanine dipeptidase" evidence="11">
    <location>
        <begin position="22"/>
        <end position="228"/>
    </location>
</feature>
<dbReference type="PANTHER" id="PTHR43126:SF1">
    <property type="entry name" value="D-ALANYL-D-ALANINE DIPEPTIDASE"/>
    <property type="match status" value="1"/>
</dbReference>
<keyword evidence="7 9" id="KW-0482">Metalloprotease</keyword>
<keyword evidence="8 10" id="KW-0961">Cell wall biogenesis/degradation</keyword>
<feature type="binding site" evidence="9">
    <location>
        <position position="209"/>
    </location>
    <ligand>
        <name>Zn(2+)</name>
        <dbReference type="ChEBI" id="CHEBI:29105"/>
        <note>catalytic</note>
    </ligand>
</feature>
<evidence type="ECO:0000256" key="1">
    <source>
        <dbReference type="ARBA" id="ARBA00001362"/>
    </source>
</evidence>
<sequence length="228" mass="26581">MKSYKNTTILFLLLFALFSMQQKNEVPEMFVDVKTVIPDLNVELRYYTSNNFVGDTIDGYHANTLYLTKPAAAQLKKVQEELQQYNLCLKVYDGYRPQTAVNHFVHWAKQINDTLKKSEFYPNVNKRHLFREGYIASKSGHSRGSTIDLTIINGETEVPLDMGSPYDFFGPESWVAHANISDKQKANRQLLQSVMNKHGFRSYAKEWWHFTLRGEPFPNTYFDFKIED</sequence>
<keyword evidence="5 9" id="KW-0862">Zinc</keyword>
<feature type="active site" description="Proton donor/acceptor" evidence="9">
    <location>
        <position position="206"/>
    </location>
</feature>
<evidence type="ECO:0000256" key="2">
    <source>
        <dbReference type="ARBA" id="ARBA00022670"/>
    </source>
</evidence>
<dbReference type="CDD" id="cd14817">
    <property type="entry name" value="D-Ala-D-Ala_dipeptidase_VanX"/>
    <property type="match status" value="1"/>
</dbReference>
<keyword evidence="11" id="KW-0732">Signal</keyword>
<accession>A0ABW3N7S7</accession>
<evidence type="ECO:0000256" key="10">
    <source>
        <dbReference type="PIRNR" id="PIRNR026671"/>
    </source>
</evidence>
<evidence type="ECO:0000256" key="6">
    <source>
        <dbReference type="ARBA" id="ARBA00022997"/>
    </source>
</evidence>
<dbReference type="Gene3D" id="3.30.1380.10">
    <property type="match status" value="1"/>
</dbReference>
<dbReference type="EMBL" id="JBHTJL010000011">
    <property type="protein sequence ID" value="MFD1063403.1"/>
    <property type="molecule type" value="Genomic_DNA"/>
</dbReference>
<dbReference type="RefSeq" id="WP_386130264.1">
    <property type="nucleotide sequence ID" value="NZ_JBHTJL010000011.1"/>
</dbReference>
<dbReference type="Proteomes" id="UP001597013">
    <property type="component" value="Unassembled WGS sequence"/>
</dbReference>
<evidence type="ECO:0000313" key="12">
    <source>
        <dbReference type="EMBL" id="MFD1063403.1"/>
    </source>
</evidence>
<evidence type="ECO:0000256" key="4">
    <source>
        <dbReference type="ARBA" id="ARBA00022801"/>
    </source>
</evidence>
<dbReference type="PIRSF" id="PIRSF026671">
    <property type="entry name" value="AA_dipeptidase"/>
    <property type="match status" value="1"/>
</dbReference>
<comment type="catalytic activity">
    <reaction evidence="1 9 10">
        <text>D-alanyl-D-alanine + H2O = 2 D-alanine</text>
        <dbReference type="Rhea" id="RHEA:20661"/>
        <dbReference type="ChEBI" id="CHEBI:15377"/>
        <dbReference type="ChEBI" id="CHEBI:57416"/>
        <dbReference type="ChEBI" id="CHEBI:57822"/>
        <dbReference type="EC" id="3.4.13.22"/>
    </reaction>
</comment>
<evidence type="ECO:0000256" key="5">
    <source>
        <dbReference type="ARBA" id="ARBA00022833"/>
    </source>
</evidence>
<evidence type="ECO:0000256" key="11">
    <source>
        <dbReference type="SAM" id="SignalP"/>
    </source>
</evidence>
<comment type="function">
    <text evidence="9 10">Catalyzes hydrolysis of the D-alanyl-D-alanine dipeptide.</text>
</comment>
<comment type="cofactor">
    <cofactor evidence="9">
        <name>Zn(2+)</name>
        <dbReference type="ChEBI" id="CHEBI:29105"/>
    </cofactor>
    <text evidence="9">Binds 1 zinc ion per subunit.</text>
</comment>
<dbReference type="HAMAP" id="MF_01924">
    <property type="entry name" value="A_A_dipeptidase"/>
    <property type="match status" value="1"/>
</dbReference>
<comment type="caution">
    <text evidence="12">The sequence shown here is derived from an EMBL/GenBank/DDBJ whole genome shotgun (WGS) entry which is preliminary data.</text>
</comment>
<feature type="site" description="Transition state stabilizer" evidence="9">
    <location>
        <position position="96"/>
    </location>
</feature>
<dbReference type="InterPro" id="IPR009045">
    <property type="entry name" value="Zn_M74/Hedgehog-like"/>
</dbReference>
<dbReference type="SUPFAM" id="SSF55166">
    <property type="entry name" value="Hedgehog/DD-peptidase"/>
    <property type="match status" value="1"/>
</dbReference>
<comment type="similarity">
    <text evidence="9 10">Belongs to the peptidase M15D family.</text>
</comment>
<evidence type="ECO:0000313" key="13">
    <source>
        <dbReference type="Proteomes" id="UP001597013"/>
    </source>
</evidence>
<dbReference type="InterPro" id="IPR000755">
    <property type="entry name" value="A_A_dipeptidase"/>
</dbReference>
<feature type="signal peptide" evidence="11">
    <location>
        <begin position="1"/>
        <end position="21"/>
    </location>
</feature>
<reference evidence="13" key="1">
    <citation type="journal article" date="2019" name="Int. J. Syst. Evol. Microbiol.">
        <title>The Global Catalogue of Microorganisms (GCM) 10K type strain sequencing project: providing services to taxonomists for standard genome sequencing and annotation.</title>
        <authorList>
            <consortium name="The Broad Institute Genomics Platform"/>
            <consortium name="The Broad Institute Genome Sequencing Center for Infectious Disease"/>
            <person name="Wu L."/>
            <person name="Ma J."/>
        </authorList>
    </citation>
    <scope>NUCLEOTIDE SEQUENCE [LARGE SCALE GENOMIC DNA]</scope>
    <source>
        <strain evidence="13">CCUG 62215</strain>
    </source>
</reference>
<evidence type="ECO:0000256" key="7">
    <source>
        <dbReference type="ARBA" id="ARBA00023049"/>
    </source>
</evidence>
<feature type="binding site" evidence="9">
    <location>
        <position position="148"/>
    </location>
    <ligand>
        <name>Zn(2+)</name>
        <dbReference type="ChEBI" id="CHEBI:29105"/>
        <note>catalytic</note>
    </ligand>
</feature>
<evidence type="ECO:0000256" key="3">
    <source>
        <dbReference type="ARBA" id="ARBA00022723"/>
    </source>
</evidence>
<keyword evidence="6 9" id="KW-0224">Dipeptidase</keyword>
<keyword evidence="3 9" id="KW-0479">Metal-binding</keyword>
<keyword evidence="2 9" id="KW-0645">Protease</keyword>
<feature type="binding site" evidence="9">
    <location>
        <position position="141"/>
    </location>
    <ligand>
        <name>Zn(2+)</name>
        <dbReference type="ChEBI" id="CHEBI:29105"/>
        <note>catalytic</note>
    </ligand>
</feature>
<protein>
    <recommendedName>
        <fullName evidence="9 10">D-alanyl-D-alanine dipeptidase</fullName>
        <shortName evidence="9 10">D-Ala-D-Ala dipeptidase</shortName>
        <ecNumber evidence="9 10">3.4.13.22</ecNumber>
    </recommendedName>
</protein>
<name>A0ABW3N7S7_9FLAO</name>
<gene>
    <name evidence="12" type="ORF">ACFQ1Q_09120</name>
</gene>